<dbReference type="GO" id="GO:0016987">
    <property type="term" value="F:sigma factor activity"/>
    <property type="evidence" value="ECO:0007669"/>
    <property type="project" value="UniProtKB-KW"/>
</dbReference>
<dbReference type="CDD" id="cd06171">
    <property type="entry name" value="Sigma70_r4"/>
    <property type="match status" value="1"/>
</dbReference>
<dbReference type="InterPro" id="IPR013249">
    <property type="entry name" value="RNA_pol_sigma70_r4_t2"/>
</dbReference>
<dbReference type="InterPro" id="IPR039425">
    <property type="entry name" value="RNA_pol_sigma-70-like"/>
</dbReference>
<dbReference type="InterPro" id="IPR036388">
    <property type="entry name" value="WH-like_DNA-bd_sf"/>
</dbReference>
<dbReference type="GO" id="GO:0006352">
    <property type="term" value="P:DNA-templated transcription initiation"/>
    <property type="evidence" value="ECO:0007669"/>
    <property type="project" value="InterPro"/>
</dbReference>
<evidence type="ECO:0000256" key="1">
    <source>
        <dbReference type="ARBA" id="ARBA00010641"/>
    </source>
</evidence>
<name>A0A5C6S337_9BACT</name>
<dbReference type="Pfam" id="PF08281">
    <property type="entry name" value="Sigma70_r4_2"/>
    <property type="match status" value="1"/>
</dbReference>
<feature type="domain" description="RNA polymerase sigma factor 70 region 4 type 2" evidence="6">
    <location>
        <begin position="145"/>
        <end position="197"/>
    </location>
</feature>
<dbReference type="EMBL" id="VOOR01000003">
    <property type="protein sequence ID" value="TXB68832.1"/>
    <property type="molecule type" value="Genomic_DNA"/>
</dbReference>
<keyword evidence="2" id="KW-0805">Transcription regulation</keyword>
<gene>
    <name evidence="7" type="ORF">FRY97_01855</name>
</gene>
<accession>A0A5C6S337</accession>
<keyword evidence="8" id="KW-1185">Reference proteome</keyword>
<dbReference type="AlphaFoldDB" id="A0A5C6S337"/>
<evidence type="ECO:0000256" key="4">
    <source>
        <dbReference type="ARBA" id="ARBA00023163"/>
    </source>
</evidence>
<evidence type="ECO:0000313" key="8">
    <source>
        <dbReference type="Proteomes" id="UP000321580"/>
    </source>
</evidence>
<comment type="caution">
    <text evidence="7">The sequence shown here is derived from an EMBL/GenBank/DDBJ whole genome shotgun (WGS) entry which is preliminary data.</text>
</comment>
<dbReference type="InterPro" id="IPR013325">
    <property type="entry name" value="RNA_pol_sigma_r2"/>
</dbReference>
<dbReference type="GO" id="GO:0003677">
    <property type="term" value="F:DNA binding"/>
    <property type="evidence" value="ECO:0007669"/>
    <property type="project" value="InterPro"/>
</dbReference>
<protein>
    <submittedName>
        <fullName evidence="7">Sigma-70 family RNA polymerase sigma factor</fullName>
    </submittedName>
</protein>
<dbReference type="NCBIfam" id="TIGR02937">
    <property type="entry name" value="sigma70-ECF"/>
    <property type="match status" value="1"/>
</dbReference>
<evidence type="ECO:0000259" key="6">
    <source>
        <dbReference type="Pfam" id="PF08281"/>
    </source>
</evidence>
<dbReference type="InterPro" id="IPR014284">
    <property type="entry name" value="RNA_pol_sigma-70_dom"/>
</dbReference>
<keyword evidence="3" id="KW-0731">Sigma factor</keyword>
<proteinExistence type="inferred from homology"/>
<evidence type="ECO:0000259" key="5">
    <source>
        <dbReference type="Pfam" id="PF04542"/>
    </source>
</evidence>
<dbReference type="Gene3D" id="1.10.10.10">
    <property type="entry name" value="Winged helix-like DNA-binding domain superfamily/Winged helix DNA-binding domain"/>
    <property type="match status" value="1"/>
</dbReference>
<dbReference type="SUPFAM" id="SSF88946">
    <property type="entry name" value="Sigma2 domain of RNA polymerase sigma factors"/>
    <property type="match status" value="1"/>
</dbReference>
<evidence type="ECO:0000256" key="2">
    <source>
        <dbReference type="ARBA" id="ARBA00023015"/>
    </source>
</evidence>
<reference evidence="7 8" key="1">
    <citation type="submission" date="2019-08" db="EMBL/GenBank/DDBJ databases">
        <title>Genome of Phaeodactylibacter luteus.</title>
        <authorList>
            <person name="Bowman J.P."/>
        </authorList>
    </citation>
    <scope>NUCLEOTIDE SEQUENCE [LARGE SCALE GENOMIC DNA]</scope>
    <source>
        <strain evidence="7 8">KCTC 42180</strain>
    </source>
</reference>
<keyword evidence="4" id="KW-0804">Transcription</keyword>
<dbReference type="InterPro" id="IPR013324">
    <property type="entry name" value="RNA_pol_sigma_r3/r4-like"/>
</dbReference>
<comment type="similarity">
    <text evidence="1">Belongs to the sigma-70 factor family. ECF subfamily.</text>
</comment>
<dbReference type="Pfam" id="PF04542">
    <property type="entry name" value="Sigma70_r2"/>
    <property type="match status" value="1"/>
</dbReference>
<dbReference type="Proteomes" id="UP000321580">
    <property type="component" value="Unassembled WGS sequence"/>
</dbReference>
<dbReference type="PANTHER" id="PTHR43133:SF46">
    <property type="entry name" value="RNA POLYMERASE SIGMA-70 FACTOR ECF SUBFAMILY"/>
    <property type="match status" value="1"/>
</dbReference>
<dbReference type="InterPro" id="IPR007627">
    <property type="entry name" value="RNA_pol_sigma70_r2"/>
</dbReference>
<organism evidence="7 8">
    <name type="scientific">Phaeodactylibacter luteus</name>
    <dbReference type="NCBI Taxonomy" id="1564516"/>
    <lineage>
        <taxon>Bacteria</taxon>
        <taxon>Pseudomonadati</taxon>
        <taxon>Bacteroidota</taxon>
        <taxon>Saprospiria</taxon>
        <taxon>Saprospirales</taxon>
        <taxon>Haliscomenobacteraceae</taxon>
        <taxon>Phaeodactylibacter</taxon>
    </lineage>
</organism>
<dbReference type="Gene3D" id="1.10.1740.10">
    <property type="match status" value="1"/>
</dbReference>
<evidence type="ECO:0000313" key="7">
    <source>
        <dbReference type="EMBL" id="TXB68832.1"/>
    </source>
</evidence>
<dbReference type="OrthoDB" id="1056775at2"/>
<sequence>MTCPVAVSFTLMSIRPPSACHTKTANKQRPMDTATLIQKCLKGNARSQQWLYEQYLPYVLAIVRRFGISPSEERDLVQDIFIAVFQGLDRFNPKKGDLHQWIRGLAIHKTIAFQRKLQRLRAEELLAGEQAALTTSIDLSFFEAEYLLELIAQLPVGARTVFNLYVVDGYTHEEIGKMLDISPVGSRSQLSRAKKLLREALEAQKTEGRYGII</sequence>
<feature type="domain" description="RNA polymerase sigma-70 region 2" evidence="5">
    <location>
        <begin position="51"/>
        <end position="119"/>
    </location>
</feature>
<dbReference type="SUPFAM" id="SSF88659">
    <property type="entry name" value="Sigma3 and sigma4 domains of RNA polymerase sigma factors"/>
    <property type="match status" value="1"/>
</dbReference>
<evidence type="ECO:0000256" key="3">
    <source>
        <dbReference type="ARBA" id="ARBA00023082"/>
    </source>
</evidence>
<dbReference type="PANTHER" id="PTHR43133">
    <property type="entry name" value="RNA POLYMERASE ECF-TYPE SIGMA FACTO"/>
    <property type="match status" value="1"/>
</dbReference>